<sequence length="92" mass="10578">MLSSTLLDDWGLMPMNAEMRRDLLEILDDRHGQKSTLVTSQLPVDTWHDYLGEPTLADAILDRLVHNAYRIKLKGESMRKKRINLTVADSKD</sequence>
<gene>
    <name evidence="2" type="ORF">JTBB02_V1_10043</name>
</gene>
<feature type="domain" description="IstB-like ATP-binding" evidence="1">
    <location>
        <begin position="6"/>
        <end position="82"/>
    </location>
</feature>
<keyword evidence="2" id="KW-0067">ATP-binding</keyword>
<dbReference type="GO" id="GO:0005524">
    <property type="term" value="F:ATP binding"/>
    <property type="evidence" value="ECO:0007669"/>
    <property type="project" value="UniProtKB-KW"/>
</dbReference>
<dbReference type="Gene3D" id="3.40.50.300">
    <property type="entry name" value="P-loop containing nucleotide triphosphate hydrolases"/>
    <property type="match status" value="1"/>
</dbReference>
<name>A0A7D9H3K5_9GAMM</name>
<evidence type="ECO:0000313" key="2">
    <source>
        <dbReference type="EMBL" id="VUX54864.1"/>
    </source>
</evidence>
<dbReference type="EMBL" id="LR633966">
    <property type="protein sequence ID" value="VUX54864.1"/>
    <property type="molecule type" value="Genomic_DNA"/>
</dbReference>
<dbReference type="Pfam" id="PF01695">
    <property type="entry name" value="IstB_IS21"/>
    <property type="match status" value="1"/>
</dbReference>
<accession>A0A7D9H3K5</accession>
<dbReference type="InterPro" id="IPR002611">
    <property type="entry name" value="IstB_ATP-bd"/>
</dbReference>
<dbReference type="InterPro" id="IPR027417">
    <property type="entry name" value="P-loop_NTPase"/>
</dbReference>
<evidence type="ECO:0000259" key="1">
    <source>
        <dbReference type="Pfam" id="PF01695"/>
    </source>
</evidence>
<reference evidence="2" key="1">
    <citation type="submission" date="2019-07" db="EMBL/GenBank/DDBJ databases">
        <authorList>
            <person name="Weber M."/>
            <person name="Kostadinov I."/>
            <person name="Kostadinov D I."/>
        </authorList>
    </citation>
    <scope>NUCLEOTIDE SEQUENCE</scope>
    <source>
        <strain evidence="2">Gfbio:sag-sample-b02:053724c1-46a9-4a36-b237-ea2bf867836b</strain>
    </source>
</reference>
<organism evidence="2">
    <name type="scientific">uncultured Woeseiaceae bacterium</name>
    <dbReference type="NCBI Taxonomy" id="1983305"/>
    <lineage>
        <taxon>Bacteria</taxon>
        <taxon>Pseudomonadati</taxon>
        <taxon>Pseudomonadota</taxon>
        <taxon>Gammaproteobacteria</taxon>
        <taxon>Woeseiales</taxon>
        <taxon>Woeseiaceae</taxon>
        <taxon>environmental samples</taxon>
    </lineage>
</organism>
<keyword evidence="2" id="KW-0547">Nucleotide-binding</keyword>
<proteinExistence type="predicted"/>
<protein>
    <submittedName>
        <fullName evidence="2">Insertion sequence ATP-binding protein y4pL</fullName>
    </submittedName>
</protein>
<dbReference type="AlphaFoldDB" id="A0A7D9H3K5"/>